<comment type="caution">
    <text evidence="4">The sequence shown here is derived from an EMBL/GenBank/DDBJ whole genome shotgun (WGS) entry which is preliminary data.</text>
</comment>
<keyword evidence="3" id="KW-0406">Ion transport</keyword>
<evidence type="ECO:0000256" key="3">
    <source>
        <dbReference type="ARBA" id="ARBA00023065"/>
    </source>
</evidence>
<accession>X1VZ44</accession>
<dbReference type="GO" id="GO:0046961">
    <property type="term" value="F:proton-transporting ATPase activity, rotational mechanism"/>
    <property type="evidence" value="ECO:0007669"/>
    <property type="project" value="InterPro"/>
</dbReference>
<organism evidence="4">
    <name type="scientific">marine sediment metagenome</name>
    <dbReference type="NCBI Taxonomy" id="412755"/>
    <lineage>
        <taxon>unclassified sequences</taxon>
        <taxon>metagenomes</taxon>
        <taxon>ecological metagenomes</taxon>
    </lineage>
</organism>
<dbReference type="AlphaFoldDB" id="X1VZ44"/>
<dbReference type="InterPro" id="IPR036906">
    <property type="entry name" value="ATPase_V1_fsu_sf"/>
</dbReference>
<dbReference type="InterPro" id="IPR008218">
    <property type="entry name" value="ATPase_V1-cplx_f_g_su"/>
</dbReference>
<protein>
    <submittedName>
        <fullName evidence="4">Uncharacterized protein</fullName>
    </submittedName>
</protein>
<proteinExistence type="inferred from homology"/>
<evidence type="ECO:0000256" key="1">
    <source>
        <dbReference type="ARBA" id="ARBA00010148"/>
    </source>
</evidence>
<evidence type="ECO:0000313" key="4">
    <source>
        <dbReference type="EMBL" id="GAJ25131.1"/>
    </source>
</evidence>
<sequence length="31" mass="3387">MIPIKHLNIAVIGDEDLVSGLRLAGVSRYHV</sequence>
<dbReference type="Pfam" id="PF01990">
    <property type="entry name" value="ATP-synt_F"/>
    <property type="match status" value="1"/>
</dbReference>
<reference evidence="4" key="1">
    <citation type="journal article" date="2014" name="Front. Microbiol.">
        <title>High frequency of phylogenetically diverse reductive dehalogenase-homologous genes in deep subseafloor sedimentary metagenomes.</title>
        <authorList>
            <person name="Kawai M."/>
            <person name="Futagami T."/>
            <person name="Toyoda A."/>
            <person name="Takaki Y."/>
            <person name="Nishi S."/>
            <person name="Hori S."/>
            <person name="Arai W."/>
            <person name="Tsubouchi T."/>
            <person name="Morono Y."/>
            <person name="Uchiyama I."/>
            <person name="Ito T."/>
            <person name="Fujiyama A."/>
            <person name="Inagaki F."/>
            <person name="Takami H."/>
        </authorList>
    </citation>
    <scope>NUCLEOTIDE SEQUENCE</scope>
    <source>
        <strain evidence="4">Expedition CK06-06</strain>
    </source>
</reference>
<dbReference type="EMBL" id="BARW01036337">
    <property type="protein sequence ID" value="GAJ25131.1"/>
    <property type="molecule type" value="Genomic_DNA"/>
</dbReference>
<name>X1VZ44_9ZZZZ</name>
<feature type="non-terminal residue" evidence="4">
    <location>
        <position position="31"/>
    </location>
</feature>
<keyword evidence="2" id="KW-0813">Transport</keyword>
<comment type="similarity">
    <text evidence="1">Belongs to the V-ATPase F subunit family.</text>
</comment>
<gene>
    <name evidence="4" type="ORF">S12H4_56429</name>
</gene>
<dbReference type="Gene3D" id="3.40.50.10580">
    <property type="entry name" value="ATPase, V1 complex, subunit F"/>
    <property type="match status" value="1"/>
</dbReference>
<evidence type="ECO:0000256" key="2">
    <source>
        <dbReference type="ARBA" id="ARBA00022448"/>
    </source>
</evidence>